<dbReference type="GO" id="GO:0004519">
    <property type="term" value="F:endonuclease activity"/>
    <property type="evidence" value="ECO:0007669"/>
    <property type="project" value="UniProtKB-KW"/>
</dbReference>
<gene>
    <name evidence="1" type="ORF">FDG31_00295</name>
</gene>
<organism evidence="1 2">
    <name type="scientific">Clostridium botulinum</name>
    <dbReference type="NCBI Taxonomy" id="1491"/>
    <lineage>
        <taxon>Bacteria</taxon>
        <taxon>Bacillati</taxon>
        <taxon>Bacillota</taxon>
        <taxon>Clostridia</taxon>
        <taxon>Eubacteriales</taxon>
        <taxon>Clostridiaceae</taxon>
        <taxon>Clostridium</taxon>
    </lineage>
</organism>
<dbReference type="Proteomes" id="UP000486903">
    <property type="component" value="Unassembled WGS sequence"/>
</dbReference>
<dbReference type="EMBL" id="SXFB01000001">
    <property type="protein sequence ID" value="NFV24622.1"/>
    <property type="molecule type" value="Genomic_DNA"/>
</dbReference>
<reference evidence="1 2" key="1">
    <citation type="submission" date="2019-04" db="EMBL/GenBank/DDBJ databases">
        <title>Genome sequencing of Clostridium botulinum Groups I-IV and Clostridium butyricum.</title>
        <authorList>
            <person name="Brunt J."/>
            <person name="Van Vliet A.H.M."/>
            <person name="Stringer S.C."/>
            <person name="Carter A.T."/>
            <person name="Peck M.W."/>
        </authorList>
    </citation>
    <scope>NUCLEOTIDE SEQUENCE [LARGE SCALE GENOMIC DNA]</scope>
    <source>
        <strain evidence="1 2">BL81</strain>
    </source>
</reference>
<evidence type="ECO:0000313" key="1">
    <source>
        <dbReference type="EMBL" id="NFV24622.1"/>
    </source>
</evidence>
<proteinExistence type="predicted"/>
<accession>A0A6B4JIZ9</accession>
<keyword evidence="1" id="KW-0540">Nuclease</keyword>
<keyword evidence="1" id="KW-0255">Endonuclease</keyword>
<dbReference type="AlphaFoldDB" id="A0A6B4JIZ9"/>
<protein>
    <submittedName>
        <fullName evidence="1">HNH endonuclease</fullName>
    </submittedName>
</protein>
<keyword evidence="1" id="KW-0378">Hydrolase</keyword>
<comment type="caution">
    <text evidence="1">The sequence shown here is derived from an EMBL/GenBank/DDBJ whole genome shotgun (WGS) entry which is preliminary data.</text>
</comment>
<name>A0A6B4JIZ9_CLOBO</name>
<sequence>MLEGTKCDCLKERHKEYKHYRTDKKEQSFYSSKEWLPIKEKAKALYDGIDIYSYYVLNKLEYGQTMHHIEELKDNWDRRLDINNLIYLTESNHQIIHKLYKEGKKKETMELLFYLIEKFKSEFGK</sequence>
<evidence type="ECO:0000313" key="2">
    <source>
        <dbReference type="Proteomes" id="UP000486903"/>
    </source>
</evidence>